<sequence>MGKVIGVRCPSSVESFSYADREAEENAQPPTHEITVTLCRWCHARVHDSWARVDDAVSPSKAAIAAREARRTCEQAEFEFQSAAERQ</sequence>
<dbReference type="Proteomes" id="UP000282322">
    <property type="component" value="Unassembled WGS sequence"/>
</dbReference>
<dbReference type="OrthoDB" id="284647at2157"/>
<dbReference type="InterPro" id="IPR055523">
    <property type="entry name" value="DUF7097"/>
</dbReference>
<proteinExistence type="predicted"/>
<protein>
    <submittedName>
        <fullName evidence="1">Uncharacterized protein</fullName>
    </submittedName>
</protein>
<dbReference type="Pfam" id="PF23382">
    <property type="entry name" value="DUF7097"/>
    <property type="match status" value="1"/>
</dbReference>
<dbReference type="AlphaFoldDB" id="A0A3P3RCF1"/>
<dbReference type="EMBL" id="RRCH01000016">
    <property type="protein sequence ID" value="RRJ31162.1"/>
    <property type="molecule type" value="Genomic_DNA"/>
</dbReference>
<accession>A0A3P3RCF1</accession>
<name>A0A3P3RCF1_9EURY</name>
<gene>
    <name evidence="1" type="ORF">EIK79_07975</name>
</gene>
<keyword evidence="2" id="KW-1185">Reference proteome</keyword>
<reference evidence="1 2" key="1">
    <citation type="submission" date="2018-11" db="EMBL/GenBank/DDBJ databases">
        <title>Taxonoimc description of Halomarina strain SPP-AMP-1.</title>
        <authorList>
            <person name="Pal Y."/>
            <person name="Srinivasana K."/>
            <person name="Verma A."/>
            <person name="Kumar P."/>
        </authorList>
    </citation>
    <scope>NUCLEOTIDE SEQUENCE [LARGE SCALE GENOMIC DNA]</scope>
    <source>
        <strain evidence="1 2">SPP-AMP-1</strain>
    </source>
</reference>
<evidence type="ECO:0000313" key="2">
    <source>
        <dbReference type="Proteomes" id="UP000282322"/>
    </source>
</evidence>
<organism evidence="1 2">
    <name type="scientific">Halocatena pleomorpha</name>
    <dbReference type="NCBI Taxonomy" id="1785090"/>
    <lineage>
        <taxon>Archaea</taxon>
        <taxon>Methanobacteriati</taxon>
        <taxon>Methanobacteriota</taxon>
        <taxon>Stenosarchaea group</taxon>
        <taxon>Halobacteria</taxon>
        <taxon>Halobacteriales</taxon>
        <taxon>Natronomonadaceae</taxon>
        <taxon>Halocatena</taxon>
    </lineage>
</organism>
<evidence type="ECO:0000313" key="1">
    <source>
        <dbReference type="EMBL" id="RRJ31162.1"/>
    </source>
</evidence>
<dbReference type="RefSeq" id="WP_124954598.1">
    <property type="nucleotide sequence ID" value="NZ_RRCH01000016.1"/>
</dbReference>
<comment type="caution">
    <text evidence="1">The sequence shown here is derived from an EMBL/GenBank/DDBJ whole genome shotgun (WGS) entry which is preliminary data.</text>
</comment>